<dbReference type="RefSeq" id="WP_170216007.1">
    <property type="nucleotide sequence ID" value="NZ_QUMQ01000001.1"/>
</dbReference>
<dbReference type="PANTHER" id="PTHR11113:SF14">
    <property type="entry name" value="N-ACETYLGLUCOSAMINE-6-PHOSPHATE DEACETYLASE"/>
    <property type="match status" value="1"/>
</dbReference>
<evidence type="ECO:0000313" key="5">
    <source>
        <dbReference type="Proteomes" id="UP000256913"/>
    </source>
</evidence>
<dbReference type="PANTHER" id="PTHR11113">
    <property type="entry name" value="N-ACETYLGLUCOSAMINE-6-PHOSPHATE DEACETYLASE"/>
    <property type="match status" value="1"/>
</dbReference>
<dbReference type="SUPFAM" id="SSF51338">
    <property type="entry name" value="Composite domain of metallo-dependent hydrolases"/>
    <property type="match status" value="1"/>
</dbReference>
<dbReference type="InterPro" id="IPR032466">
    <property type="entry name" value="Metal_Hydrolase"/>
</dbReference>
<keyword evidence="2" id="KW-0378">Hydrolase</keyword>
<evidence type="ECO:0000313" key="4">
    <source>
        <dbReference type="EMBL" id="REF99598.1"/>
    </source>
</evidence>
<organism evidence="4 5">
    <name type="scientific">Asanoa ferruginea</name>
    <dbReference type="NCBI Taxonomy" id="53367"/>
    <lineage>
        <taxon>Bacteria</taxon>
        <taxon>Bacillati</taxon>
        <taxon>Actinomycetota</taxon>
        <taxon>Actinomycetes</taxon>
        <taxon>Micromonosporales</taxon>
        <taxon>Micromonosporaceae</taxon>
        <taxon>Asanoa</taxon>
    </lineage>
</organism>
<name>A0A3D9ZQF4_9ACTN</name>
<sequence length="529" mass="55696">MALDLVLTGATIHDGSGSPPRRADVGVRADRIVHVGPDAGPARETVDLDGLVLTPGFVDIHTHSDVSLIHDPAGESKALQGVTTEVVGNCGYSAFPVHPDRRAALIDQVARLGDPPAAIDWSDLDGYAAAVDAAGPSVNVAPLVGHSALRIAAMAEPYGPLRDGDLDRMRSLLDAALRAGAYGMSTGLTHTPSALGDADEVAALVAVCARHGALYATHARAAAGRELDAIDEALDAVRRTRGRLQFSHLALNDPAWWGRADAALARFDAARDEGLDVAFDVYPYDASSSAMVQYLPEWVQEGGSAGLRAHAGDPDWRRRALADIRPGFFGGIPWHWDRIVLTAAGPRTDLCGLSLAEVAARLGQPAEEVLLDLCVELGSAAQVVLHYRTEADMTAFLAHPLALVGSDGNALPLDPAATDKPHPRAFGTFPRVLGRYVRDRGVLGLTDAVHKMSTGPARRLGLTDRGEIRPGFVADLTAFDPATVADRATFEAPRQAPVGVALTVVAGQIVVRDGVLGPARPGKVLRRAR</sequence>
<dbReference type="InterPro" id="IPR011059">
    <property type="entry name" value="Metal-dep_hydrolase_composite"/>
</dbReference>
<evidence type="ECO:0000259" key="3">
    <source>
        <dbReference type="Pfam" id="PF07969"/>
    </source>
</evidence>
<dbReference type="GO" id="GO:0008448">
    <property type="term" value="F:N-acetylglucosamine-6-phosphate deacetylase activity"/>
    <property type="evidence" value="ECO:0007669"/>
    <property type="project" value="TreeGrafter"/>
</dbReference>
<evidence type="ECO:0000256" key="2">
    <source>
        <dbReference type="ARBA" id="ARBA00022801"/>
    </source>
</evidence>
<dbReference type="Proteomes" id="UP000256913">
    <property type="component" value="Unassembled WGS sequence"/>
</dbReference>
<dbReference type="AlphaFoldDB" id="A0A3D9ZQF4"/>
<comment type="similarity">
    <text evidence="1">Belongs to the metallo-dependent hydrolases superfamily. NagA family.</text>
</comment>
<feature type="domain" description="Amidohydrolase 3" evidence="3">
    <location>
        <begin position="415"/>
        <end position="511"/>
    </location>
</feature>
<dbReference type="InterPro" id="IPR023100">
    <property type="entry name" value="D-aminoacylase_insert_dom_sf"/>
</dbReference>
<dbReference type="Gene3D" id="3.30.1490.130">
    <property type="entry name" value="D-aminoacylase. Domain 3"/>
    <property type="match status" value="1"/>
</dbReference>
<keyword evidence="5" id="KW-1185">Reference proteome</keyword>
<protein>
    <submittedName>
        <fullName evidence="4">N-acyl-D-amino-acid deacylase</fullName>
    </submittedName>
</protein>
<accession>A0A3D9ZQF4</accession>
<gene>
    <name evidence="4" type="ORF">DFJ67_5637</name>
</gene>
<dbReference type="Gene3D" id="3.20.20.140">
    <property type="entry name" value="Metal-dependent hydrolases"/>
    <property type="match status" value="1"/>
</dbReference>
<feature type="domain" description="Amidohydrolase 3" evidence="3">
    <location>
        <begin position="44"/>
        <end position="251"/>
    </location>
</feature>
<evidence type="ECO:0000256" key="1">
    <source>
        <dbReference type="ARBA" id="ARBA00010716"/>
    </source>
</evidence>
<reference evidence="4 5" key="1">
    <citation type="submission" date="2018-08" db="EMBL/GenBank/DDBJ databases">
        <title>Sequencing the genomes of 1000 actinobacteria strains.</title>
        <authorList>
            <person name="Klenk H.-P."/>
        </authorList>
    </citation>
    <scope>NUCLEOTIDE SEQUENCE [LARGE SCALE GENOMIC DNA]</scope>
    <source>
        <strain evidence="4 5">DSM 44099</strain>
    </source>
</reference>
<dbReference type="EMBL" id="QUMQ01000001">
    <property type="protein sequence ID" value="REF99598.1"/>
    <property type="molecule type" value="Genomic_DNA"/>
</dbReference>
<comment type="caution">
    <text evidence="4">The sequence shown here is derived from an EMBL/GenBank/DDBJ whole genome shotgun (WGS) entry which is preliminary data.</text>
</comment>
<dbReference type="CDD" id="cd01297">
    <property type="entry name" value="D-aminoacylase"/>
    <property type="match status" value="1"/>
</dbReference>
<dbReference type="Pfam" id="PF07969">
    <property type="entry name" value="Amidohydro_3"/>
    <property type="match status" value="2"/>
</dbReference>
<dbReference type="InterPro" id="IPR013108">
    <property type="entry name" value="Amidohydro_3"/>
</dbReference>
<proteinExistence type="inferred from homology"/>
<dbReference type="GO" id="GO:0006046">
    <property type="term" value="P:N-acetylglucosamine catabolic process"/>
    <property type="evidence" value="ECO:0007669"/>
    <property type="project" value="TreeGrafter"/>
</dbReference>
<dbReference type="Gene3D" id="2.30.40.10">
    <property type="entry name" value="Urease, subunit C, domain 1"/>
    <property type="match status" value="1"/>
</dbReference>
<dbReference type="SUPFAM" id="SSF51556">
    <property type="entry name" value="Metallo-dependent hydrolases"/>
    <property type="match status" value="1"/>
</dbReference>